<dbReference type="SUPFAM" id="SSF47413">
    <property type="entry name" value="lambda repressor-like DNA-binding domains"/>
    <property type="match status" value="1"/>
</dbReference>
<feature type="compositionally biased region" description="Polar residues" evidence="1">
    <location>
        <begin position="207"/>
        <end position="217"/>
    </location>
</feature>
<dbReference type="InterPro" id="IPR007929">
    <property type="entry name" value="DUF723"/>
</dbReference>
<evidence type="ECO:0000256" key="1">
    <source>
        <dbReference type="SAM" id="MobiDB-lite"/>
    </source>
</evidence>
<reference evidence="2" key="1">
    <citation type="journal article" name="Emerg. Infect. Dis.">
        <title>Two cases of a newly characterized neisseria species.</title>
        <authorList>
            <person name="Mustapha M."/>
            <person name="Lemos A.P.S."/>
            <person name="Harrison L.H."/>
            <person name="Vantyne D."/>
            <person name="Sacchi C.T."/>
        </authorList>
    </citation>
    <scope>NUCLEOTIDE SEQUENCE</scope>
    <source>
        <strain evidence="2">N.95.16</strain>
    </source>
</reference>
<sequence>MAYTFEQAQEQLTQTFPDSGFELVDFRGIAEKVTIRCPKHGEQTVARLSNLLRSEKGCPACGVENKKQATITRNKNDQAFLKSLRVLVEENADAESFKEAAIQYLGNKDKPKRRRRKAAQPEIRVVHDEALADRLVAERVRLDFSRQEIADRLAIEKPLLMAYETATELLPSNLLAQMAGYGYNIDYILTGKKSSVGVDQPLSSVAQSLQGDSNSQVGGDVTANHY</sequence>
<evidence type="ECO:0000313" key="3">
    <source>
        <dbReference type="Proteomes" id="UP000486297"/>
    </source>
</evidence>
<dbReference type="Proteomes" id="UP000486297">
    <property type="component" value="Unassembled WGS sequence"/>
</dbReference>
<dbReference type="GO" id="GO:0003677">
    <property type="term" value="F:DNA binding"/>
    <property type="evidence" value="ECO:0007669"/>
    <property type="project" value="InterPro"/>
</dbReference>
<dbReference type="AlphaFoldDB" id="A0A7X2KZS6"/>
<organism evidence="2 3">
    <name type="scientific">Neisseria brasiliensis</name>
    <dbReference type="NCBI Taxonomy" id="2666100"/>
    <lineage>
        <taxon>Bacteria</taxon>
        <taxon>Pseudomonadati</taxon>
        <taxon>Pseudomonadota</taxon>
        <taxon>Betaproteobacteria</taxon>
        <taxon>Neisseriales</taxon>
        <taxon>Neisseriaceae</taxon>
        <taxon>Neisseria</taxon>
    </lineage>
</organism>
<keyword evidence="3" id="KW-1185">Reference proteome</keyword>
<name>A0A7X2KZS6_9NEIS</name>
<dbReference type="InterPro" id="IPR010982">
    <property type="entry name" value="Lambda_DNA-bd_dom_sf"/>
</dbReference>
<evidence type="ECO:0000313" key="2">
    <source>
        <dbReference type="EMBL" id="MRN38595.1"/>
    </source>
</evidence>
<gene>
    <name evidence="2" type="ORF">GJU80_08930</name>
</gene>
<protein>
    <submittedName>
        <fullName evidence="2">DUF723 domain-containing protein</fullName>
    </submittedName>
</protein>
<proteinExistence type="predicted"/>
<dbReference type="Pfam" id="PF05265">
    <property type="entry name" value="DUF723"/>
    <property type="match status" value="1"/>
</dbReference>
<accession>A0A7X2KZS6</accession>
<dbReference type="EMBL" id="WJXO01000001">
    <property type="protein sequence ID" value="MRN38595.1"/>
    <property type="molecule type" value="Genomic_DNA"/>
</dbReference>
<comment type="caution">
    <text evidence="2">The sequence shown here is derived from an EMBL/GenBank/DDBJ whole genome shotgun (WGS) entry which is preliminary data.</text>
</comment>
<dbReference type="RefSeq" id="WP_095502964.1">
    <property type="nucleotide sequence ID" value="NZ_WJXO01000001.1"/>
</dbReference>
<feature type="region of interest" description="Disordered" evidence="1">
    <location>
        <begin position="207"/>
        <end position="226"/>
    </location>
</feature>